<dbReference type="Gene3D" id="3.40.50.1000">
    <property type="entry name" value="HAD superfamily/HAD-like"/>
    <property type="match status" value="1"/>
</dbReference>
<dbReference type="Pfam" id="PF08282">
    <property type="entry name" value="Hydrolase_3"/>
    <property type="match status" value="1"/>
</dbReference>
<sequence>MLVEEGPLLNKKLIAIDLDGTTLNQDSMITSKTKETLKKAINAGHHVSIATGRPFRMSHQFYQQLELTTPMVNFNGALVHIPNQHWDGERETLINREIAFEILSQKKQLNLDFIAAENRDTFFIDSFDFFDEKIFASSRPGEKNLLSPKNLTTNPTSLLVRTDKRFAGAVSAELTRQFGSYVDVRTWGGPTAILEIVSKGIQKAKGVQEIANYLSIDQKDVIAFGDEHNDLELLDYAGWGVAMANGTDQLKGIANDVTPLSNQEDGLAVYLEKLLKL</sequence>
<dbReference type="InterPro" id="IPR000150">
    <property type="entry name" value="Cof"/>
</dbReference>
<dbReference type="Gene3D" id="3.30.1240.10">
    <property type="match status" value="1"/>
</dbReference>
<dbReference type="InterPro" id="IPR023214">
    <property type="entry name" value="HAD_sf"/>
</dbReference>
<dbReference type="InterPro" id="IPR036412">
    <property type="entry name" value="HAD-like_sf"/>
</dbReference>
<dbReference type="EMBL" id="NGLB01000001">
    <property type="protein sequence ID" value="OTO00275.1"/>
    <property type="molecule type" value="Genomic_DNA"/>
</dbReference>
<reference evidence="1 2" key="1">
    <citation type="submission" date="2017-05" db="EMBL/GenBank/DDBJ databases">
        <title>The Genome Sequence of Enterococcus faecium 6F2_DIV0138.</title>
        <authorList>
            <consortium name="The Broad Institute Genomics Platform"/>
            <consortium name="The Broad Institute Genomic Center for Infectious Diseases"/>
            <person name="Earl A."/>
            <person name="Manson A."/>
            <person name="Schwartman J."/>
            <person name="Gilmore M."/>
            <person name="Abouelleil A."/>
            <person name="Cao P."/>
            <person name="Chapman S."/>
            <person name="Cusick C."/>
            <person name="Shea T."/>
            <person name="Young S."/>
            <person name="Neafsey D."/>
            <person name="Nusbaum C."/>
            <person name="Birren B."/>
        </authorList>
    </citation>
    <scope>NUCLEOTIDE SEQUENCE [LARGE SCALE GENOMIC DNA]</scope>
    <source>
        <strain evidence="1 2">6F2_DIV0138</strain>
    </source>
</reference>
<dbReference type="PANTHER" id="PTHR10000:SF23">
    <property type="entry name" value="5-AMINO-6-(5-PHOSPHO-D-RIBITYLAMINO)URACIL PHOSPHATASE YITU"/>
    <property type="match status" value="1"/>
</dbReference>
<dbReference type="InterPro" id="IPR006379">
    <property type="entry name" value="HAD-SF_hydro_IIB"/>
</dbReference>
<organism evidence="1 2">
    <name type="scientific">Enterococcus faecium</name>
    <name type="common">Streptococcus faecium</name>
    <dbReference type="NCBI Taxonomy" id="1352"/>
    <lineage>
        <taxon>Bacteria</taxon>
        <taxon>Bacillati</taxon>
        <taxon>Bacillota</taxon>
        <taxon>Bacilli</taxon>
        <taxon>Lactobacillales</taxon>
        <taxon>Enterococcaceae</taxon>
        <taxon>Enterococcus</taxon>
    </lineage>
</organism>
<dbReference type="SFLD" id="SFLDG01140">
    <property type="entry name" value="C2.B:_Phosphomannomutase_and_P"/>
    <property type="match status" value="1"/>
</dbReference>
<dbReference type="NCBIfam" id="TIGR01484">
    <property type="entry name" value="HAD-SF-IIB"/>
    <property type="match status" value="1"/>
</dbReference>
<proteinExistence type="predicted"/>
<name>A0AB73PUK0_ENTFC</name>
<evidence type="ECO:0000313" key="1">
    <source>
        <dbReference type="EMBL" id="OTO00275.1"/>
    </source>
</evidence>
<dbReference type="SFLD" id="SFLDS00003">
    <property type="entry name" value="Haloacid_Dehalogenase"/>
    <property type="match status" value="1"/>
</dbReference>
<dbReference type="SUPFAM" id="SSF56784">
    <property type="entry name" value="HAD-like"/>
    <property type="match status" value="1"/>
</dbReference>
<dbReference type="AlphaFoldDB" id="A0AB73PUK0"/>
<evidence type="ECO:0000313" key="2">
    <source>
        <dbReference type="Proteomes" id="UP000194737"/>
    </source>
</evidence>
<dbReference type="GO" id="GO:0005829">
    <property type="term" value="C:cytosol"/>
    <property type="evidence" value="ECO:0007669"/>
    <property type="project" value="TreeGrafter"/>
</dbReference>
<gene>
    <name evidence="1" type="ORF">A5804_001783</name>
</gene>
<keyword evidence="1" id="KW-0378">Hydrolase</keyword>
<protein>
    <submittedName>
        <fullName evidence="1">HAD superfamily hydrolase</fullName>
    </submittedName>
</protein>
<dbReference type="NCBIfam" id="TIGR00099">
    <property type="entry name" value="Cof-subfamily"/>
    <property type="match status" value="1"/>
</dbReference>
<dbReference type="GO" id="GO:0016791">
    <property type="term" value="F:phosphatase activity"/>
    <property type="evidence" value="ECO:0007669"/>
    <property type="project" value="TreeGrafter"/>
</dbReference>
<accession>A0AB73PUK0</accession>
<dbReference type="PANTHER" id="PTHR10000">
    <property type="entry name" value="PHOSPHOSERINE PHOSPHATASE"/>
    <property type="match status" value="1"/>
</dbReference>
<dbReference type="Proteomes" id="UP000194737">
    <property type="component" value="Unassembled WGS sequence"/>
</dbReference>
<dbReference type="GO" id="GO:0000287">
    <property type="term" value="F:magnesium ion binding"/>
    <property type="evidence" value="ECO:0007669"/>
    <property type="project" value="TreeGrafter"/>
</dbReference>
<comment type="caution">
    <text evidence="1">The sequence shown here is derived from an EMBL/GenBank/DDBJ whole genome shotgun (WGS) entry which is preliminary data.</text>
</comment>
<dbReference type="CDD" id="cd07516">
    <property type="entry name" value="HAD_Pase"/>
    <property type="match status" value="1"/>
</dbReference>